<accession>A0ABS3ANV2</accession>
<dbReference type="SUPFAM" id="SSF52218">
    <property type="entry name" value="Flavoproteins"/>
    <property type="match status" value="1"/>
</dbReference>
<gene>
    <name evidence="1" type="ORF">JYT35_00145</name>
</gene>
<sequence length="179" mass="19318">MRSAVLQCHPLRESYNEALLDHTLAGLRAGGSHPEVFRLAEEPGPTGSDLDGVELVAFVHPIWWGGHPAPLLGWVQTQLGPWIDGDAATASSPMRTVRQLLSVCSHGSSHLINRLQGEPARKLMDRTVVGLCAPNADHQWTALYKLDRLEPSDLDEFLELAEADARSLAEGLTSAVGAS</sequence>
<organism evidence="1 2">
    <name type="scientific">Acidimicrobium ferrooxidans</name>
    <dbReference type="NCBI Taxonomy" id="53635"/>
    <lineage>
        <taxon>Bacteria</taxon>
        <taxon>Bacillati</taxon>
        <taxon>Actinomycetota</taxon>
        <taxon>Acidimicrobiia</taxon>
        <taxon>Acidimicrobiales</taxon>
        <taxon>Acidimicrobiaceae</taxon>
        <taxon>Acidimicrobium</taxon>
    </lineage>
</organism>
<name>A0ABS3ANV2_9ACTN</name>
<comment type="caution">
    <text evidence="1">The sequence shown here is derived from an EMBL/GenBank/DDBJ whole genome shotgun (WGS) entry which is preliminary data.</text>
</comment>
<keyword evidence="2" id="KW-1185">Reference proteome</keyword>
<evidence type="ECO:0008006" key="3">
    <source>
        <dbReference type="Google" id="ProtNLM"/>
    </source>
</evidence>
<evidence type="ECO:0000313" key="1">
    <source>
        <dbReference type="EMBL" id="MBN4059509.1"/>
    </source>
</evidence>
<dbReference type="InterPro" id="IPR029039">
    <property type="entry name" value="Flavoprotein-like_sf"/>
</dbReference>
<protein>
    <recommendedName>
        <fullName evidence="3">NAD(P)H dehydrogenase (Quinone)</fullName>
    </recommendedName>
</protein>
<evidence type="ECO:0000313" key="2">
    <source>
        <dbReference type="Proteomes" id="UP000724964"/>
    </source>
</evidence>
<dbReference type="EMBL" id="JAFIUH010000001">
    <property type="protein sequence ID" value="MBN4059509.1"/>
    <property type="molecule type" value="Genomic_DNA"/>
</dbReference>
<dbReference type="Gene3D" id="3.40.50.360">
    <property type="match status" value="1"/>
</dbReference>
<proteinExistence type="predicted"/>
<reference evidence="1" key="1">
    <citation type="submission" date="2021-02" db="EMBL/GenBank/DDBJ databases">
        <title>Activity-based single-cell genomes from oceanic crustal fluid captures similar information to metagenomic and metatranscriptomic surveys with orders of magnitude less sampling.</title>
        <authorList>
            <person name="D'Angelo T.S."/>
            <person name="Orcutt B.N."/>
        </authorList>
    </citation>
    <scope>NUCLEOTIDE SEQUENCE [LARGE SCALE GENOMIC DNA]</scope>
    <source>
        <strain evidence="1">AH-315-J10</strain>
    </source>
</reference>
<dbReference type="Proteomes" id="UP000724964">
    <property type="component" value="Unassembled WGS sequence"/>
</dbReference>